<sequence>MIQHHLVLDTPTLLALSGDRQVSALIHRANFEPEVRLWVPVLAVLQADVDHPGIAEHVGQLDVLHMLDLDYPAALTVAQMRRSGTPAGVAVAAHAARMLPQWDMDALVATVNPGAYTGLDVRVFDLNR</sequence>
<reference evidence="1" key="1">
    <citation type="submission" date="2024-03" db="EMBL/GenBank/DDBJ databases">
        <title>Novel Streptomyces species of biotechnological and ecological value are a feature of Machair soil.</title>
        <authorList>
            <person name="Prole J.R."/>
            <person name="Goodfellow M."/>
            <person name="Allenby N."/>
            <person name="Ward A.C."/>
        </authorList>
    </citation>
    <scope>NUCLEOTIDE SEQUENCE</scope>
    <source>
        <strain evidence="1">MS2.AVA.5</strain>
    </source>
</reference>
<gene>
    <name evidence="1" type="ORF">WKI67_00015</name>
</gene>
<evidence type="ECO:0000313" key="1">
    <source>
        <dbReference type="EMBL" id="MEJ8631893.1"/>
    </source>
</evidence>
<protein>
    <submittedName>
        <fullName evidence="1">Uncharacterized protein</fullName>
    </submittedName>
</protein>
<proteinExistence type="predicted"/>
<keyword evidence="2" id="KW-1185">Reference proteome</keyword>
<comment type="caution">
    <text evidence="1">The sequence shown here is derived from an EMBL/GenBank/DDBJ whole genome shotgun (WGS) entry which is preliminary data.</text>
</comment>
<organism evidence="1 2">
    <name type="scientific">Streptomyces achmelvichensis</name>
    <dbReference type="NCBI Taxonomy" id="3134111"/>
    <lineage>
        <taxon>Bacteria</taxon>
        <taxon>Bacillati</taxon>
        <taxon>Actinomycetota</taxon>
        <taxon>Actinomycetes</taxon>
        <taxon>Kitasatosporales</taxon>
        <taxon>Streptomycetaceae</taxon>
        <taxon>Streptomyces</taxon>
    </lineage>
</organism>
<dbReference type="Proteomes" id="UP001377168">
    <property type="component" value="Unassembled WGS sequence"/>
</dbReference>
<dbReference type="EMBL" id="JBBKAJ010000001">
    <property type="protein sequence ID" value="MEJ8631893.1"/>
    <property type="molecule type" value="Genomic_DNA"/>
</dbReference>
<evidence type="ECO:0000313" key="2">
    <source>
        <dbReference type="Proteomes" id="UP001377168"/>
    </source>
</evidence>
<name>A0ACC6PK99_9ACTN</name>
<accession>A0ACC6PK99</accession>